<feature type="compositionally biased region" description="Polar residues" evidence="2">
    <location>
        <begin position="188"/>
        <end position="198"/>
    </location>
</feature>
<dbReference type="SMR" id="A8PDN4"/>
<evidence type="ECO:0000256" key="2">
    <source>
        <dbReference type="SAM" id="MobiDB-lite"/>
    </source>
</evidence>
<dbReference type="Pfam" id="PF00249">
    <property type="entry name" value="Myb_DNA-binding"/>
    <property type="match status" value="1"/>
</dbReference>
<dbReference type="OrthoDB" id="424753at2759"/>
<proteinExistence type="predicted"/>
<keyword evidence="1" id="KW-0175">Coiled coil</keyword>
<feature type="coiled-coil region" evidence="1">
    <location>
        <begin position="16"/>
        <end position="43"/>
    </location>
</feature>
<dbReference type="InParanoid" id="A8PDN4"/>
<accession>A8PDN4</accession>
<evidence type="ECO:0000313" key="5">
    <source>
        <dbReference type="EMBL" id="EAU81199.2"/>
    </source>
</evidence>
<dbReference type="HOGENOM" id="CLU_039073_0_0_1"/>
<protein>
    <submittedName>
        <fullName evidence="5">Uncharacterized protein</fullName>
    </submittedName>
</protein>
<gene>
    <name evidence="5" type="ORF">CC1G_11281</name>
</gene>
<dbReference type="SUPFAM" id="SSF46689">
    <property type="entry name" value="Homeodomain-like"/>
    <property type="match status" value="1"/>
</dbReference>
<dbReference type="CDD" id="cd00167">
    <property type="entry name" value="SANT"/>
    <property type="match status" value="1"/>
</dbReference>
<feature type="compositionally biased region" description="Acidic residues" evidence="2">
    <location>
        <begin position="436"/>
        <end position="450"/>
    </location>
</feature>
<dbReference type="InterPro" id="IPR017930">
    <property type="entry name" value="Myb_dom"/>
</dbReference>
<dbReference type="GeneID" id="6017283"/>
<dbReference type="Gene3D" id="1.10.10.60">
    <property type="entry name" value="Homeodomain-like"/>
    <property type="match status" value="1"/>
</dbReference>
<dbReference type="InterPro" id="IPR001005">
    <property type="entry name" value="SANT/Myb"/>
</dbReference>
<feature type="region of interest" description="Disordered" evidence="2">
    <location>
        <begin position="321"/>
        <end position="513"/>
    </location>
</feature>
<dbReference type="PANTHER" id="PTHR22705">
    <property type="entry name" value="ZINC FINGER, ZZ DOMAIN CONTAINING 3"/>
    <property type="match status" value="1"/>
</dbReference>
<evidence type="ECO:0000256" key="1">
    <source>
        <dbReference type="SAM" id="Coils"/>
    </source>
</evidence>
<dbReference type="EMBL" id="AACS02000006">
    <property type="protein sequence ID" value="EAU81199.2"/>
    <property type="molecule type" value="Genomic_DNA"/>
</dbReference>
<dbReference type="eggNOG" id="ENOG502QS4F">
    <property type="taxonomic scope" value="Eukaryota"/>
</dbReference>
<dbReference type="VEuPathDB" id="FungiDB:CC1G_11281"/>
<feature type="compositionally biased region" description="Pro residues" evidence="2">
    <location>
        <begin position="364"/>
        <end position="374"/>
    </location>
</feature>
<dbReference type="OMA" id="VFIRHDV"/>
<evidence type="ECO:0000259" key="3">
    <source>
        <dbReference type="PROSITE" id="PS50090"/>
    </source>
</evidence>
<reference evidence="5 6" key="1">
    <citation type="journal article" date="2010" name="Proc. Natl. Acad. Sci. U.S.A.">
        <title>Insights into evolution of multicellular fungi from the assembled chromosomes of the mushroom Coprinopsis cinerea (Coprinus cinereus).</title>
        <authorList>
            <person name="Stajich J.E."/>
            <person name="Wilke S.K."/>
            <person name="Ahren D."/>
            <person name="Au C.H."/>
            <person name="Birren B.W."/>
            <person name="Borodovsky M."/>
            <person name="Burns C."/>
            <person name="Canback B."/>
            <person name="Casselton L.A."/>
            <person name="Cheng C.K."/>
            <person name="Deng J."/>
            <person name="Dietrich F.S."/>
            <person name="Fargo D.C."/>
            <person name="Farman M.L."/>
            <person name="Gathman A.C."/>
            <person name="Goldberg J."/>
            <person name="Guigo R."/>
            <person name="Hoegger P.J."/>
            <person name="Hooker J.B."/>
            <person name="Huggins A."/>
            <person name="James T.Y."/>
            <person name="Kamada T."/>
            <person name="Kilaru S."/>
            <person name="Kodira C."/>
            <person name="Kues U."/>
            <person name="Kupfer D."/>
            <person name="Kwan H.S."/>
            <person name="Lomsadze A."/>
            <person name="Li W."/>
            <person name="Lilly W.W."/>
            <person name="Ma L.J."/>
            <person name="Mackey A.J."/>
            <person name="Manning G."/>
            <person name="Martin F."/>
            <person name="Muraguchi H."/>
            <person name="Natvig D.O."/>
            <person name="Palmerini H."/>
            <person name="Ramesh M.A."/>
            <person name="Rehmeyer C.J."/>
            <person name="Roe B.A."/>
            <person name="Shenoy N."/>
            <person name="Stanke M."/>
            <person name="Ter-Hovhannisyan V."/>
            <person name="Tunlid A."/>
            <person name="Velagapudi R."/>
            <person name="Vision T.J."/>
            <person name="Zeng Q."/>
            <person name="Zolan M.E."/>
            <person name="Pukkila P.J."/>
        </authorList>
    </citation>
    <scope>NUCLEOTIDE SEQUENCE [LARGE SCALE GENOMIC DNA]</scope>
    <source>
        <strain evidence="6">Okayama-7 / 130 / ATCC MYA-4618 / FGSC 9003</strain>
    </source>
</reference>
<dbReference type="RefSeq" id="XP_001840633.2">
    <property type="nucleotide sequence ID" value="XM_001840581.2"/>
</dbReference>
<feature type="compositionally biased region" description="Low complexity" evidence="2">
    <location>
        <begin position="322"/>
        <end position="331"/>
    </location>
</feature>
<dbReference type="STRING" id="240176.A8PDN4"/>
<feature type="compositionally biased region" description="Acidic residues" evidence="2">
    <location>
        <begin position="332"/>
        <end position="346"/>
    </location>
</feature>
<comment type="caution">
    <text evidence="5">The sequence shown here is derived from an EMBL/GenBank/DDBJ whole genome shotgun (WGS) entry which is preliminary data.</text>
</comment>
<evidence type="ECO:0000259" key="4">
    <source>
        <dbReference type="PROSITE" id="PS51294"/>
    </source>
</evidence>
<sequence length="574" mass="62667">MEDLCAPTLEALDEFLSRQKALLARTQSDIERLRQLKKEVVEDPEGFVGNVGERLNDRAFRISEQTDYALHFPKPIQWEVFQGIGMCALPILRHPSTNQAYRYGYHYLSVACTERPNAATTPDPTPLRDLHTQLTQTTLHRARPQKSQRAPLSELQSLVKTARKAIVDPVFEEWGEVSEPECDAPGGPNSTSASSNLSDAEAMRRHAEAMRRQREQEKIRELKKRQIRGGYGYGYGGGGGVRGGLSLPTTSMMGLAGQGWAGKGTEGVFIRRDVEDESLEVVDISDEGDPPPVVGGDAGGGKRLWAGKGAGKGMGKGKHCYAAPPTDGTADAAEDDEEGMDLEVDGDNDHHAGYANGDVDASPYPVPPAPPDPTPDNSYYDYEQPKSSRTRRSTRCAAAAAATTPKQKTKAKRGRPPKRKVDDDDAEYGGGYADPGEGDVDEDVDMDLDIDVYCGGGGGGGKTISPISSRTGSTQSSKSISKSKTQSNSTSTSTTNGQPKKPKRDKPKPETYKQAWSVEEQHLLERLLEEIPDGEKFRWQKISRAMGGRRTPRQVASRVQKYFEKLKRFGVEPG</sequence>
<feature type="compositionally biased region" description="Basic and acidic residues" evidence="2">
    <location>
        <begin position="201"/>
        <end position="219"/>
    </location>
</feature>
<dbReference type="AlphaFoldDB" id="A8PDN4"/>
<name>A8PDN4_COPC7</name>
<organism evidence="5 6">
    <name type="scientific">Coprinopsis cinerea (strain Okayama-7 / 130 / ATCC MYA-4618 / FGSC 9003)</name>
    <name type="common">Inky cap fungus</name>
    <name type="synonym">Hormographiella aspergillata</name>
    <dbReference type="NCBI Taxonomy" id="240176"/>
    <lineage>
        <taxon>Eukaryota</taxon>
        <taxon>Fungi</taxon>
        <taxon>Dikarya</taxon>
        <taxon>Basidiomycota</taxon>
        <taxon>Agaricomycotina</taxon>
        <taxon>Agaricomycetes</taxon>
        <taxon>Agaricomycetidae</taxon>
        <taxon>Agaricales</taxon>
        <taxon>Agaricineae</taxon>
        <taxon>Psathyrellaceae</taxon>
        <taxon>Coprinopsis</taxon>
    </lineage>
</organism>
<feature type="domain" description="HTH myb-type" evidence="4">
    <location>
        <begin position="508"/>
        <end position="567"/>
    </location>
</feature>
<feature type="compositionally biased region" description="Low complexity" evidence="2">
    <location>
        <begin position="395"/>
        <end position="406"/>
    </location>
</feature>
<feature type="domain" description="Myb-like" evidence="3">
    <location>
        <begin position="508"/>
        <end position="563"/>
    </location>
</feature>
<dbReference type="InterPro" id="IPR037830">
    <property type="entry name" value="ZZZ3"/>
</dbReference>
<dbReference type="PROSITE" id="PS50090">
    <property type="entry name" value="MYB_LIKE"/>
    <property type="match status" value="1"/>
</dbReference>
<dbReference type="PANTHER" id="PTHR22705:SF0">
    <property type="entry name" value="ZZ-TYPE ZINC FINGER-CONTAINING PROTEIN 3"/>
    <property type="match status" value="1"/>
</dbReference>
<dbReference type="KEGG" id="cci:CC1G_11281"/>
<feature type="region of interest" description="Disordered" evidence="2">
    <location>
        <begin position="177"/>
        <end position="219"/>
    </location>
</feature>
<dbReference type="Proteomes" id="UP000001861">
    <property type="component" value="Unassembled WGS sequence"/>
</dbReference>
<evidence type="ECO:0000313" key="6">
    <source>
        <dbReference type="Proteomes" id="UP000001861"/>
    </source>
</evidence>
<dbReference type="PROSITE" id="PS51294">
    <property type="entry name" value="HTH_MYB"/>
    <property type="match status" value="1"/>
</dbReference>
<dbReference type="InterPro" id="IPR009057">
    <property type="entry name" value="Homeodomain-like_sf"/>
</dbReference>
<feature type="compositionally biased region" description="Low complexity" evidence="2">
    <location>
        <begin position="465"/>
        <end position="499"/>
    </location>
</feature>
<dbReference type="SMART" id="SM00717">
    <property type="entry name" value="SANT"/>
    <property type="match status" value="1"/>
</dbReference>
<feature type="compositionally biased region" description="Basic residues" evidence="2">
    <location>
        <begin position="407"/>
        <end position="418"/>
    </location>
</feature>
<keyword evidence="6" id="KW-1185">Reference proteome</keyword>